<evidence type="ECO:0000259" key="1">
    <source>
        <dbReference type="Pfam" id="PF01370"/>
    </source>
</evidence>
<accession>M7P2N4</accession>
<dbReference type="Pfam" id="PF01370">
    <property type="entry name" value="Epimerase"/>
    <property type="match status" value="1"/>
</dbReference>
<dbReference type="eggNOG" id="COG1090">
    <property type="taxonomic scope" value="Bacteria"/>
</dbReference>
<sequence>MHYLMTGGTGLIGREICRQLLSEGHHITLWTRDVKKAHQHCGEQIKAVTALEMIPANETFDAVINLAGEPIADGRWTSSKKQKIEQSRIGLTQQLVAWLAQHPQKPQCLISGSAVGWYGNQGDRLVTEQSDFHDEYSHQLCAQWEAAAESAKTQVSAWSLCARDWSWLLRVGFWARCCCHSN</sequence>
<dbReference type="PANTHER" id="PTHR11092:SF0">
    <property type="entry name" value="EPIMERASE FAMILY PROTEIN SDR39U1"/>
    <property type="match status" value="1"/>
</dbReference>
<dbReference type="SUPFAM" id="SSF51735">
    <property type="entry name" value="NAD(P)-binding Rossmann-fold domains"/>
    <property type="match status" value="1"/>
</dbReference>
<dbReference type="EMBL" id="APHR01000015">
    <property type="protein sequence ID" value="EMR13747.1"/>
    <property type="molecule type" value="Genomic_DNA"/>
</dbReference>
<dbReference type="InterPro" id="IPR001509">
    <property type="entry name" value="Epimerase_deHydtase"/>
</dbReference>
<proteinExistence type="predicted"/>
<dbReference type="STRING" id="1286106.MPL1_03498"/>
<evidence type="ECO:0000313" key="3">
    <source>
        <dbReference type="Proteomes" id="UP000012019"/>
    </source>
</evidence>
<reference evidence="2 3" key="1">
    <citation type="journal article" date="2013" name="Genome Announc.">
        <title>Draft Genome Sequence of Methylophaga lonarensis MPLT, a Haloalkaliphilic (Non-Methane-Utilizing) Methylotroph.</title>
        <authorList>
            <person name="Shetty S.A."/>
            <person name="Marathe N.P."/>
            <person name="Munot H."/>
            <person name="Antony C.P."/>
            <person name="Dhotre D.P."/>
            <person name="Murrell J.C."/>
            <person name="Shouche Y.S."/>
        </authorList>
    </citation>
    <scope>NUCLEOTIDE SEQUENCE [LARGE SCALE GENOMIC DNA]</scope>
    <source>
        <strain evidence="2 3">MPL</strain>
    </source>
</reference>
<dbReference type="PANTHER" id="PTHR11092">
    <property type="entry name" value="SUGAR NUCLEOTIDE EPIMERASE RELATED"/>
    <property type="match status" value="1"/>
</dbReference>
<dbReference type="InterPro" id="IPR036291">
    <property type="entry name" value="NAD(P)-bd_dom_sf"/>
</dbReference>
<comment type="caution">
    <text evidence="2">The sequence shown here is derived from an EMBL/GenBank/DDBJ whole genome shotgun (WGS) entry which is preliminary data.</text>
</comment>
<dbReference type="RefSeq" id="WP_009725728.1">
    <property type="nucleotide sequence ID" value="NZ_APHR01000015.1"/>
</dbReference>
<evidence type="ECO:0000313" key="2">
    <source>
        <dbReference type="EMBL" id="EMR13747.1"/>
    </source>
</evidence>
<gene>
    <name evidence="2" type="ORF">MPL1_03498</name>
</gene>
<dbReference type="PATRIC" id="fig|1286106.3.peg.699"/>
<feature type="domain" description="NAD-dependent epimerase/dehydratase" evidence="1">
    <location>
        <begin position="4"/>
        <end position="157"/>
    </location>
</feature>
<protein>
    <submittedName>
        <fullName evidence="2">Sugar nucleotide epimerase YfcH protein</fullName>
    </submittedName>
</protein>
<name>M7P2N4_9GAMM</name>
<dbReference type="Gene3D" id="3.40.50.720">
    <property type="entry name" value="NAD(P)-binding Rossmann-like Domain"/>
    <property type="match status" value="1"/>
</dbReference>
<dbReference type="Proteomes" id="UP000012019">
    <property type="component" value="Unassembled WGS sequence"/>
</dbReference>
<organism evidence="2 3">
    <name type="scientific">Methylophaga lonarensis MPL</name>
    <dbReference type="NCBI Taxonomy" id="1286106"/>
    <lineage>
        <taxon>Bacteria</taxon>
        <taxon>Pseudomonadati</taxon>
        <taxon>Pseudomonadota</taxon>
        <taxon>Gammaproteobacteria</taxon>
        <taxon>Thiotrichales</taxon>
        <taxon>Piscirickettsiaceae</taxon>
        <taxon>Methylophaga</taxon>
    </lineage>
</organism>
<keyword evidence="3" id="KW-1185">Reference proteome</keyword>
<dbReference type="AlphaFoldDB" id="M7P2N4"/>